<dbReference type="EMBL" id="ACKZ01000021">
    <property type="protein sequence ID" value="EEW36826.1"/>
    <property type="molecule type" value="Genomic_DNA"/>
</dbReference>
<proteinExistence type="predicted"/>
<dbReference type="Gene3D" id="3.50.30.50">
    <property type="entry name" value="Putative cyclase"/>
    <property type="match status" value="1"/>
</dbReference>
<dbReference type="PANTHER" id="PTHR31118:SF12">
    <property type="entry name" value="CYCLASE-LIKE PROTEIN 2"/>
    <property type="match status" value="1"/>
</dbReference>
<dbReference type="Proteomes" id="UP000005926">
    <property type="component" value="Unassembled WGS sequence"/>
</dbReference>
<sequence>MTAFQQQLAKAYETLKQAKWVNLSHQIDANSPHFPALPALEQKDLFTLKDGFHVQQLSVVTQYGTHIDPPCHFYEGGRFLDEIELKDLLLPLYVIDRSKEVAENPDFELTKEDVLAFEEEYGQIQPGAFVAFRSDWSHRWPDQDAVRNLDENDVQHTPGWAKDALEFLIHERHVKAVGHETLDTDSGVHAAAHGLTNEYYLLSQDIFQVEVLANLDQVPSVGAVISISYPNWNHTPGSPVRAIAYLPEAE</sequence>
<dbReference type="eggNOG" id="COG1878">
    <property type="taxonomic scope" value="Bacteria"/>
</dbReference>
<dbReference type="HOGENOM" id="CLU_030671_2_2_9"/>
<dbReference type="InterPro" id="IPR007325">
    <property type="entry name" value="KFase/CYL"/>
</dbReference>
<dbReference type="RefSeq" id="WP_005608189.1">
    <property type="nucleotide sequence ID" value="NZ_CP102283.1"/>
</dbReference>
<evidence type="ECO:0000313" key="2">
    <source>
        <dbReference type="Proteomes" id="UP000005926"/>
    </source>
</evidence>
<dbReference type="STRING" id="638301.HMPREF0444_1558"/>
<organism evidence="1 2">
    <name type="scientific">Granulicatella adiacens ATCC 49175</name>
    <dbReference type="NCBI Taxonomy" id="638301"/>
    <lineage>
        <taxon>Bacteria</taxon>
        <taxon>Bacillati</taxon>
        <taxon>Bacillota</taxon>
        <taxon>Bacilli</taxon>
        <taxon>Lactobacillales</taxon>
        <taxon>Carnobacteriaceae</taxon>
        <taxon>Granulicatella</taxon>
    </lineage>
</organism>
<keyword evidence="2" id="KW-1185">Reference proteome</keyword>
<name>C8NI13_9LACT</name>
<dbReference type="AlphaFoldDB" id="C8NI13"/>
<dbReference type="InterPro" id="IPR037175">
    <property type="entry name" value="KFase_sf"/>
</dbReference>
<comment type="caution">
    <text evidence="1">The sequence shown here is derived from an EMBL/GenBank/DDBJ whole genome shotgun (WGS) entry which is preliminary data.</text>
</comment>
<dbReference type="GeneID" id="78412297"/>
<accession>C8NI13</accession>
<reference evidence="1 2" key="1">
    <citation type="submission" date="2009-08" db="EMBL/GenBank/DDBJ databases">
        <authorList>
            <person name="Muzny D."/>
            <person name="Qin X."/>
            <person name="Deng J."/>
            <person name="Jiang H."/>
            <person name="Liu Y."/>
            <person name="Qu J."/>
            <person name="Song X.-Z."/>
            <person name="Zhang L."/>
            <person name="Thornton R."/>
            <person name="Coyle M."/>
            <person name="Francisco L."/>
            <person name="Jackson L."/>
            <person name="Javaid M."/>
            <person name="Korchina V."/>
            <person name="Kovar C."/>
            <person name="Mata R."/>
            <person name="Mathew T."/>
            <person name="Ngo R."/>
            <person name="Nguyen L."/>
            <person name="Nguyen N."/>
            <person name="Okwuonu G."/>
            <person name="Ongeri F."/>
            <person name="Pham C."/>
            <person name="Simmons D."/>
            <person name="Wilczek-Boney K."/>
            <person name="Hale W."/>
            <person name="Jakkamsetti A."/>
            <person name="Pham P."/>
            <person name="Ruth R."/>
            <person name="San Lucas F."/>
            <person name="Warren J."/>
            <person name="Zhang J."/>
            <person name="Zhao Z."/>
            <person name="Zhou C."/>
            <person name="Zhu D."/>
            <person name="Lee S."/>
            <person name="Bess C."/>
            <person name="Blankenburg K."/>
            <person name="Forbes L."/>
            <person name="Fu Q."/>
            <person name="Gubbala S."/>
            <person name="Hirani K."/>
            <person name="Jayaseelan J.C."/>
            <person name="Lara F."/>
            <person name="Munidasa M."/>
            <person name="Palculict T."/>
            <person name="Patil S."/>
            <person name="Pu L.-L."/>
            <person name="Saada N."/>
            <person name="Tang L."/>
            <person name="Weissenberger G."/>
            <person name="Zhu Y."/>
            <person name="Hemphill L."/>
            <person name="Shang Y."/>
            <person name="Youmans B."/>
            <person name="Ayvaz T."/>
            <person name="Ross M."/>
            <person name="Santibanez J."/>
            <person name="Aqrawi P."/>
            <person name="Gross S."/>
            <person name="Joshi V."/>
            <person name="Fowler G."/>
            <person name="Nazareth L."/>
            <person name="Reid J."/>
            <person name="Worley K."/>
            <person name="Petrosino J."/>
            <person name="Highlander S."/>
            <person name="Gibbs R."/>
        </authorList>
    </citation>
    <scope>NUCLEOTIDE SEQUENCE [LARGE SCALE GENOMIC DNA]</scope>
    <source>
        <strain evidence="1 2">ATCC 49175</strain>
    </source>
</reference>
<dbReference type="SUPFAM" id="SSF102198">
    <property type="entry name" value="Putative cyclase"/>
    <property type="match status" value="1"/>
</dbReference>
<protein>
    <submittedName>
        <fullName evidence="1">Putative cyclase</fullName>
    </submittedName>
</protein>
<dbReference type="GO" id="GO:0004061">
    <property type="term" value="F:arylformamidase activity"/>
    <property type="evidence" value="ECO:0007669"/>
    <property type="project" value="InterPro"/>
</dbReference>
<dbReference type="Pfam" id="PF04199">
    <property type="entry name" value="Cyclase"/>
    <property type="match status" value="1"/>
</dbReference>
<dbReference type="GO" id="GO:0019441">
    <property type="term" value="P:L-tryptophan catabolic process to kynurenine"/>
    <property type="evidence" value="ECO:0007669"/>
    <property type="project" value="InterPro"/>
</dbReference>
<gene>
    <name evidence="1" type="ORF">HMPREF0444_1558</name>
</gene>
<dbReference type="PANTHER" id="PTHR31118">
    <property type="entry name" value="CYCLASE-LIKE PROTEIN 2"/>
    <property type="match status" value="1"/>
</dbReference>
<evidence type="ECO:0000313" key="1">
    <source>
        <dbReference type="EMBL" id="EEW36826.1"/>
    </source>
</evidence>